<protein>
    <submittedName>
        <fullName evidence="1">Uncharacterized protein</fullName>
    </submittedName>
</protein>
<dbReference type="KEGG" id="cep:Cri9333_0628"/>
<name>K9VUG1_9CYAN</name>
<dbReference type="Proteomes" id="UP000010472">
    <property type="component" value="Chromosome"/>
</dbReference>
<organism evidence="1 2">
    <name type="scientific">Crinalium epipsammum PCC 9333</name>
    <dbReference type="NCBI Taxonomy" id="1173022"/>
    <lineage>
        <taxon>Bacteria</taxon>
        <taxon>Bacillati</taxon>
        <taxon>Cyanobacteriota</taxon>
        <taxon>Cyanophyceae</taxon>
        <taxon>Gomontiellales</taxon>
        <taxon>Gomontiellaceae</taxon>
        <taxon>Crinalium</taxon>
    </lineage>
</organism>
<dbReference type="AlphaFoldDB" id="K9VUG1"/>
<reference evidence="1 2" key="1">
    <citation type="submission" date="2012-06" db="EMBL/GenBank/DDBJ databases">
        <title>Finished chromosome of genome of Crinalium epipsammum PCC 9333.</title>
        <authorList>
            <consortium name="US DOE Joint Genome Institute"/>
            <person name="Gugger M."/>
            <person name="Coursin T."/>
            <person name="Rippka R."/>
            <person name="Tandeau De Marsac N."/>
            <person name="Huntemann M."/>
            <person name="Wei C.-L."/>
            <person name="Han J."/>
            <person name="Detter J.C."/>
            <person name="Han C."/>
            <person name="Tapia R."/>
            <person name="Davenport K."/>
            <person name="Daligault H."/>
            <person name="Erkkila T."/>
            <person name="Gu W."/>
            <person name="Munk A.C.C."/>
            <person name="Teshima H."/>
            <person name="Xu Y."/>
            <person name="Chain P."/>
            <person name="Chen A."/>
            <person name="Krypides N."/>
            <person name="Mavromatis K."/>
            <person name="Markowitz V."/>
            <person name="Szeto E."/>
            <person name="Ivanova N."/>
            <person name="Mikhailova N."/>
            <person name="Ovchinnikova G."/>
            <person name="Pagani I."/>
            <person name="Pati A."/>
            <person name="Goodwin L."/>
            <person name="Peters L."/>
            <person name="Pitluck S."/>
            <person name="Woyke T."/>
            <person name="Kerfeld C."/>
        </authorList>
    </citation>
    <scope>NUCLEOTIDE SEQUENCE [LARGE SCALE GENOMIC DNA]</scope>
    <source>
        <strain evidence="1 2">PCC 9333</strain>
    </source>
</reference>
<accession>K9VUG1</accession>
<gene>
    <name evidence="1" type="ORF">Cri9333_0628</name>
</gene>
<proteinExistence type="predicted"/>
<dbReference type="EMBL" id="CP003620">
    <property type="protein sequence ID" value="AFZ11571.1"/>
    <property type="molecule type" value="Genomic_DNA"/>
</dbReference>
<dbReference type="HOGENOM" id="CLU_2286809_0_0_3"/>
<evidence type="ECO:0000313" key="2">
    <source>
        <dbReference type="Proteomes" id="UP000010472"/>
    </source>
</evidence>
<dbReference type="RefSeq" id="WP_015201705.1">
    <property type="nucleotide sequence ID" value="NC_019753.1"/>
</dbReference>
<keyword evidence="2" id="KW-1185">Reference proteome</keyword>
<evidence type="ECO:0000313" key="1">
    <source>
        <dbReference type="EMBL" id="AFZ11571.1"/>
    </source>
</evidence>
<sequence>MNTWLTDRIWGLLGARVSIQIETIAPLSSFKNEIEYRDITDISKKTSTTLLELYGINVPHKPPVNITILPIKKGDIIYALIPEGDSEYLSLKRIEVLSVAT</sequence>